<dbReference type="RefSeq" id="WP_066392233.1">
    <property type="nucleotide sequence ID" value="NZ_CP015378.1"/>
</dbReference>
<feature type="binding site" evidence="8">
    <location>
        <position position="307"/>
    </location>
    <ligand>
        <name>FAD</name>
        <dbReference type="ChEBI" id="CHEBI:57692"/>
    </ligand>
</feature>
<feature type="binding site" evidence="8">
    <location>
        <begin position="139"/>
        <end position="141"/>
    </location>
    <ligand>
        <name>FAD</name>
        <dbReference type="ChEBI" id="CHEBI:57692"/>
    </ligand>
</feature>
<dbReference type="InterPro" id="IPR023753">
    <property type="entry name" value="FAD/NAD-binding_dom"/>
</dbReference>
<dbReference type="Proteomes" id="UP000076623">
    <property type="component" value="Chromosome"/>
</dbReference>
<evidence type="ECO:0000256" key="4">
    <source>
        <dbReference type="ARBA" id="ARBA00022857"/>
    </source>
</evidence>
<feature type="binding site" evidence="8">
    <location>
        <position position="115"/>
    </location>
    <ligand>
        <name>FAD</name>
        <dbReference type="ChEBI" id="CHEBI:57692"/>
    </ligand>
</feature>
<keyword evidence="3 8" id="KW-0274">FAD</keyword>
<feature type="binding site" evidence="8">
    <location>
        <position position="266"/>
    </location>
    <ligand>
        <name>NAD(+)</name>
        <dbReference type="ChEBI" id="CHEBI:57540"/>
    </ligand>
</feature>
<keyword evidence="14" id="KW-1185">Reference proteome</keyword>
<evidence type="ECO:0000259" key="11">
    <source>
        <dbReference type="Pfam" id="PF02852"/>
    </source>
</evidence>
<accession>A0A161IIM2</accession>
<dbReference type="InterPro" id="IPR036188">
    <property type="entry name" value="FAD/NAD-bd_sf"/>
</dbReference>
<evidence type="ECO:0000256" key="1">
    <source>
        <dbReference type="ARBA" id="ARBA00007532"/>
    </source>
</evidence>
<dbReference type="Pfam" id="PF02852">
    <property type="entry name" value="Pyr_redox_dim"/>
    <property type="match status" value="1"/>
</dbReference>
<evidence type="ECO:0000259" key="12">
    <source>
        <dbReference type="Pfam" id="PF07992"/>
    </source>
</evidence>
<dbReference type="PROSITE" id="PS00076">
    <property type="entry name" value="PYRIDINE_REDOX_1"/>
    <property type="match status" value="1"/>
</dbReference>
<keyword evidence="5 10" id="KW-0560">Oxidoreductase</keyword>
<feature type="binding site" evidence="8">
    <location>
        <begin position="176"/>
        <end position="183"/>
    </location>
    <ligand>
        <name>NAD(+)</name>
        <dbReference type="ChEBI" id="CHEBI:57540"/>
    </ligand>
</feature>
<feature type="disulfide bond" description="Redox-active" evidence="9">
    <location>
        <begin position="42"/>
        <end position="47"/>
    </location>
</feature>
<evidence type="ECO:0000256" key="2">
    <source>
        <dbReference type="ARBA" id="ARBA00022630"/>
    </source>
</evidence>
<dbReference type="SUPFAM" id="SSF51905">
    <property type="entry name" value="FAD/NAD(P)-binding domain"/>
    <property type="match status" value="1"/>
</dbReference>
<evidence type="ECO:0000313" key="13">
    <source>
        <dbReference type="EMBL" id="ANC76309.1"/>
    </source>
</evidence>
<comment type="cofactor">
    <cofactor evidence="8">
        <name>FAD</name>
        <dbReference type="ChEBI" id="CHEBI:57692"/>
    </cofactor>
    <text evidence="8">Binds 1 FAD per subunit.</text>
</comment>
<dbReference type="SUPFAM" id="SSF55424">
    <property type="entry name" value="FAD/NAD-linked reductases, dimerisation (C-terminal) domain"/>
    <property type="match status" value="1"/>
</dbReference>
<keyword evidence="8" id="KW-0547">Nucleotide-binding</keyword>
<dbReference type="InterPro" id="IPR016156">
    <property type="entry name" value="FAD/NAD-linked_Rdtase_dimer_sf"/>
</dbReference>
<organism evidence="13 14">
    <name type="scientific">Fictibacillus phosphorivorans</name>
    <dbReference type="NCBI Taxonomy" id="1221500"/>
    <lineage>
        <taxon>Bacteria</taxon>
        <taxon>Bacillati</taxon>
        <taxon>Bacillota</taxon>
        <taxon>Bacilli</taxon>
        <taxon>Bacillales</taxon>
        <taxon>Fictibacillaceae</taxon>
        <taxon>Fictibacillus</taxon>
    </lineage>
</organism>
<dbReference type="InterPro" id="IPR012999">
    <property type="entry name" value="Pyr_OxRdtase_I_AS"/>
</dbReference>
<feature type="domain" description="Pyridine nucleotide-disulphide oxidoreductase dimerisation" evidence="11">
    <location>
        <begin position="342"/>
        <end position="448"/>
    </location>
</feature>
<feature type="binding site" evidence="8">
    <location>
        <position position="199"/>
    </location>
    <ligand>
        <name>NAD(+)</name>
        <dbReference type="ChEBI" id="CHEBI:57540"/>
    </ligand>
</feature>
<proteinExistence type="inferred from homology"/>
<evidence type="ECO:0000256" key="7">
    <source>
        <dbReference type="ARBA" id="ARBA00023284"/>
    </source>
</evidence>
<dbReference type="Pfam" id="PF07992">
    <property type="entry name" value="Pyr_redox_2"/>
    <property type="match status" value="1"/>
</dbReference>
<feature type="domain" description="FAD/NAD(P)-binding" evidence="12">
    <location>
        <begin position="4"/>
        <end position="322"/>
    </location>
</feature>
<dbReference type="AlphaFoldDB" id="A0A161IIM2"/>
<feature type="binding site" evidence="8">
    <location>
        <position position="51"/>
    </location>
    <ligand>
        <name>FAD</name>
        <dbReference type="ChEBI" id="CHEBI:57692"/>
    </ligand>
</feature>
<evidence type="ECO:0000256" key="3">
    <source>
        <dbReference type="ARBA" id="ARBA00022827"/>
    </source>
</evidence>
<dbReference type="Gene3D" id="3.50.50.60">
    <property type="entry name" value="FAD/NAD(P)-binding domain"/>
    <property type="match status" value="2"/>
</dbReference>
<evidence type="ECO:0000256" key="6">
    <source>
        <dbReference type="ARBA" id="ARBA00023157"/>
    </source>
</evidence>
<dbReference type="GO" id="GO:0003955">
    <property type="term" value="F:NAD(P)H dehydrogenase (quinone) activity"/>
    <property type="evidence" value="ECO:0007669"/>
    <property type="project" value="TreeGrafter"/>
</dbReference>
<evidence type="ECO:0000256" key="8">
    <source>
        <dbReference type="PIRSR" id="PIRSR000350-3"/>
    </source>
</evidence>
<evidence type="ECO:0000256" key="9">
    <source>
        <dbReference type="PIRSR" id="PIRSR000350-4"/>
    </source>
</evidence>
<keyword evidence="4" id="KW-0521">NADP</keyword>
<reference evidence="13 14" key="1">
    <citation type="submission" date="2016-04" db="EMBL/GenBank/DDBJ databases">
        <title>Complete genome sequence of Fictibacillus phosphorivorans G25-29, a strain toxic to nematodes.</title>
        <authorList>
            <person name="Zheng Z."/>
        </authorList>
    </citation>
    <scope>NUCLEOTIDE SEQUENCE [LARGE SCALE GENOMIC DNA]</scope>
    <source>
        <strain evidence="13 14">G25-29</strain>
    </source>
</reference>
<dbReference type="PANTHER" id="PTHR43014:SF2">
    <property type="entry name" value="MERCURIC REDUCTASE"/>
    <property type="match status" value="1"/>
</dbReference>
<comment type="similarity">
    <text evidence="1 10">Belongs to the class-I pyridine nucleotide-disulfide oxidoreductase family.</text>
</comment>
<dbReference type="PIRSF" id="PIRSF000350">
    <property type="entry name" value="Mercury_reductase_MerA"/>
    <property type="match status" value="1"/>
</dbReference>
<dbReference type="PRINTS" id="PR00411">
    <property type="entry name" value="PNDRDTASEI"/>
</dbReference>
<keyword evidence="2 10" id="KW-0285">Flavoprotein</keyword>
<dbReference type="STRING" id="1221500.ABE65_005605"/>
<dbReference type="InterPro" id="IPR001100">
    <property type="entry name" value="Pyr_nuc-diS_OxRdtase"/>
</dbReference>
<keyword evidence="8" id="KW-0520">NAD</keyword>
<evidence type="ECO:0000256" key="5">
    <source>
        <dbReference type="ARBA" id="ARBA00023002"/>
    </source>
</evidence>
<dbReference type="KEGG" id="fpn:ABE65_005605"/>
<keyword evidence="6" id="KW-1015">Disulfide bond</keyword>
<gene>
    <name evidence="13" type="ORF">ABE65_005605</name>
</gene>
<dbReference type="InterPro" id="IPR004099">
    <property type="entry name" value="Pyr_nucl-diS_OxRdtase_dimer"/>
</dbReference>
<dbReference type="PANTHER" id="PTHR43014">
    <property type="entry name" value="MERCURIC REDUCTASE"/>
    <property type="match status" value="1"/>
</dbReference>
<protein>
    <submittedName>
        <fullName evidence="13">Pyridine nucleotide-disulfide oxidoreductase</fullName>
    </submittedName>
</protein>
<dbReference type="GO" id="GO:0050660">
    <property type="term" value="F:flavin adenine dinucleotide binding"/>
    <property type="evidence" value="ECO:0007669"/>
    <property type="project" value="TreeGrafter"/>
</dbReference>
<keyword evidence="7 10" id="KW-0676">Redox-active center</keyword>
<dbReference type="EMBL" id="CP015378">
    <property type="protein sequence ID" value="ANC76309.1"/>
    <property type="molecule type" value="Genomic_DNA"/>
</dbReference>
<sequence length="475" mass="52160">MKKYDVVIIGGGAGGLTVASGASSLGAKVALIEKERHLGGDCLHVGCVPSKAFIQASKDIYTARSKGKELGLDVSGSVDLGKVNERVQQSIIAIQKHDSDERFTSLGVDLYKGAGTFTSANTVRVDDQEIYGKRIVIATGSRPLIPPIEGLNDAGFWTNENLFKQKELPENLLVVGGGAIGLELSQALSRLGSKVTIVEKGKKLLSTEDESIQKAAVYILEKELTIHLNSEVKKVQITSNGRKRVTIHKGNEHYTEEYDQILLAVGRKPNSERLNLNAAGVFQDERGFIPTNEKLQTNVPHIFAIGDINGKFAFTHVAGEEGKVVVQNAILGVPKKMSYNHIPWNIYIQPEIFHVGMTEQQARKFGIKFSVYEVPLTDVDRFISDQEADGLIKIITDQNGKIIGAHAIGNGSGDWMQAVVFAMKKGRKIGDLSQMIYPYPNHAAAIKRTADLYWRSKLFSGTIPKLTKKYISWFR</sequence>
<name>A0A161IIM2_9BACL</name>
<dbReference type="GO" id="GO:0016668">
    <property type="term" value="F:oxidoreductase activity, acting on a sulfur group of donors, NAD(P) as acceptor"/>
    <property type="evidence" value="ECO:0007669"/>
    <property type="project" value="InterPro"/>
</dbReference>
<dbReference type="Gene3D" id="3.30.390.30">
    <property type="match status" value="1"/>
</dbReference>
<dbReference type="PRINTS" id="PR00368">
    <property type="entry name" value="FADPNR"/>
</dbReference>
<evidence type="ECO:0000256" key="10">
    <source>
        <dbReference type="RuleBase" id="RU003691"/>
    </source>
</evidence>
<evidence type="ECO:0000313" key="14">
    <source>
        <dbReference type="Proteomes" id="UP000076623"/>
    </source>
</evidence>